<comment type="similarity">
    <text evidence="1">Belongs to the heat shock protein 70 family.</text>
</comment>
<evidence type="ECO:0000256" key="1">
    <source>
        <dbReference type="ARBA" id="ARBA00007381"/>
    </source>
</evidence>
<evidence type="ECO:0000313" key="8">
    <source>
        <dbReference type="RefSeq" id="XP_031556347.1"/>
    </source>
</evidence>
<evidence type="ECO:0000256" key="2">
    <source>
        <dbReference type="ARBA" id="ARBA00022741"/>
    </source>
</evidence>
<dbReference type="RefSeq" id="XP_031556347.1">
    <property type="nucleotide sequence ID" value="XM_031700487.1"/>
</dbReference>
<dbReference type="KEGG" id="aten:116293091"/>
<dbReference type="GeneID" id="116293091"/>
<dbReference type="InterPro" id="IPR043129">
    <property type="entry name" value="ATPase_NBD"/>
</dbReference>
<evidence type="ECO:0000256" key="3">
    <source>
        <dbReference type="ARBA" id="ARBA00022840"/>
    </source>
</evidence>
<dbReference type="GO" id="GO:0034663">
    <property type="term" value="C:endoplasmic reticulum chaperone complex"/>
    <property type="evidence" value="ECO:0007669"/>
    <property type="project" value="TreeGrafter"/>
</dbReference>
<feature type="signal peptide" evidence="6">
    <location>
        <begin position="1"/>
        <end position="32"/>
    </location>
</feature>
<dbReference type="GO" id="GO:0140662">
    <property type="term" value="F:ATP-dependent protein folding chaperone"/>
    <property type="evidence" value="ECO:0007669"/>
    <property type="project" value="InterPro"/>
</dbReference>
<name>A0A6P8HUR4_ACTTE</name>
<feature type="chain" id="PRO_5027851504" description="Hypoxia up-regulated protein 1" evidence="6">
    <location>
        <begin position="33"/>
        <end position="297"/>
    </location>
</feature>
<evidence type="ECO:0000256" key="5">
    <source>
        <dbReference type="ARBA" id="ARBA00040503"/>
    </source>
</evidence>
<dbReference type="Gene3D" id="3.30.30.30">
    <property type="match status" value="1"/>
</dbReference>
<keyword evidence="2" id="KW-0547">Nucleotide-binding</keyword>
<dbReference type="SUPFAM" id="SSF53067">
    <property type="entry name" value="Actin-like ATPase domain"/>
    <property type="match status" value="2"/>
</dbReference>
<reference evidence="8" key="1">
    <citation type="submission" date="2025-08" db="UniProtKB">
        <authorList>
            <consortium name="RefSeq"/>
        </authorList>
    </citation>
    <scope>IDENTIFICATION</scope>
</reference>
<evidence type="ECO:0000313" key="7">
    <source>
        <dbReference type="Proteomes" id="UP000515163"/>
    </source>
</evidence>
<dbReference type="GO" id="GO:0005524">
    <property type="term" value="F:ATP binding"/>
    <property type="evidence" value="ECO:0007669"/>
    <property type="project" value="UniProtKB-KW"/>
</dbReference>
<protein>
    <recommendedName>
        <fullName evidence="5">Hypoxia up-regulated protein 1</fullName>
    </recommendedName>
</protein>
<dbReference type="Gene3D" id="3.30.420.40">
    <property type="match status" value="2"/>
</dbReference>
<accession>A0A6P8HUR4</accession>
<organism evidence="7 8">
    <name type="scientific">Actinia tenebrosa</name>
    <name type="common">Australian red waratah sea anemone</name>
    <dbReference type="NCBI Taxonomy" id="6105"/>
    <lineage>
        <taxon>Eukaryota</taxon>
        <taxon>Metazoa</taxon>
        <taxon>Cnidaria</taxon>
        <taxon>Anthozoa</taxon>
        <taxon>Hexacorallia</taxon>
        <taxon>Actiniaria</taxon>
        <taxon>Actiniidae</taxon>
        <taxon>Actinia</taxon>
    </lineage>
</organism>
<dbReference type="Proteomes" id="UP000515163">
    <property type="component" value="Unplaced"/>
</dbReference>
<dbReference type="PANTHER" id="PTHR45639">
    <property type="entry name" value="HSC70CB, ISOFORM G-RELATED"/>
    <property type="match status" value="1"/>
</dbReference>
<evidence type="ECO:0000256" key="6">
    <source>
        <dbReference type="SAM" id="SignalP"/>
    </source>
</evidence>
<dbReference type="InterPro" id="IPR013126">
    <property type="entry name" value="Hsp_70_fam"/>
</dbReference>
<dbReference type="InParanoid" id="A0A6P8HUR4"/>
<keyword evidence="4" id="KW-0143">Chaperone</keyword>
<dbReference type="CDD" id="cd10230">
    <property type="entry name" value="ASKHA_NBD_HSP70_HYOU1"/>
    <property type="match status" value="1"/>
</dbReference>
<sequence length="297" mass="33400">MISTMPSWRAPTLMSCLTTLVILLHVINLSDGLAVMSVDLGSQFMKIAIVKPGVPMEIALNKESRRKTPVAVSFRNGERLFSDGALGVSVSHPPMSYIYLQDVLGKKFDNPQVQLYKKRFPWYNMEEDKETGTVIFNHKSGKKFSPEELMGMILNHSRVIAEEFADHPIKDLIITVPPFFNQAERRALLRAANLVGLNVLQLMNDNTAVALNFGLFRQKSFNESLEKHIMFYDMGASNTVATIVGYSMVKSKERGITEKVPQLVVKGVGFDRGLGGHAIDMRLRDHLVKLFKKNYKP</sequence>
<dbReference type="PRINTS" id="PR00301">
    <property type="entry name" value="HEATSHOCK70"/>
</dbReference>
<feature type="non-terminal residue" evidence="8">
    <location>
        <position position="297"/>
    </location>
</feature>
<dbReference type="AlphaFoldDB" id="A0A6P8HUR4"/>
<dbReference type="GO" id="GO:0030968">
    <property type="term" value="P:endoplasmic reticulum unfolded protein response"/>
    <property type="evidence" value="ECO:0007669"/>
    <property type="project" value="TreeGrafter"/>
</dbReference>
<keyword evidence="3" id="KW-0067">ATP-binding</keyword>
<dbReference type="OrthoDB" id="10262720at2759"/>
<gene>
    <name evidence="8" type="primary">LOC116293091</name>
</gene>
<proteinExistence type="inferred from homology"/>
<dbReference type="Pfam" id="PF00012">
    <property type="entry name" value="HSP70"/>
    <property type="match status" value="1"/>
</dbReference>
<evidence type="ECO:0000256" key="4">
    <source>
        <dbReference type="ARBA" id="ARBA00023186"/>
    </source>
</evidence>
<keyword evidence="7" id="KW-1185">Reference proteome</keyword>
<dbReference type="Gene3D" id="3.90.640.10">
    <property type="entry name" value="Actin, Chain A, domain 4"/>
    <property type="match status" value="1"/>
</dbReference>
<dbReference type="PANTHER" id="PTHR45639:SF3">
    <property type="entry name" value="HYPOXIA UP-REGULATED PROTEIN 1"/>
    <property type="match status" value="1"/>
</dbReference>
<keyword evidence="6" id="KW-0732">Signal</keyword>